<evidence type="ECO:0000313" key="4">
    <source>
        <dbReference type="Proteomes" id="UP000184368"/>
    </source>
</evidence>
<dbReference type="AlphaFoldDB" id="A0A1M5GE85"/>
<evidence type="ECO:0000313" key="3">
    <source>
        <dbReference type="EMBL" id="SHG02043.1"/>
    </source>
</evidence>
<evidence type="ECO:0000256" key="1">
    <source>
        <dbReference type="SAM" id="SignalP"/>
    </source>
</evidence>
<gene>
    <name evidence="3" type="ORF">SAMN05444008_11640</name>
</gene>
<evidence type="ECO:0000259" key="2">
    <source>
        <dbReference type="Pfam" id="PF13568"/>
    </source>
</evidence>
<proteinExistence type="predicted"/>
<feature type="signal peptide" evidence="1">
    <location>
        <begin position="1"/>
        <end position="19"/>
    </location>
</feature>
<dbReference type="Pfam" id="PF13568">
    <property type="entry name" value="OMP_b-brl_2"/>
    <property type="match status" value="1"/>
</dbReference>
<sequence length="202" mass="22150">MKKTSLFLVGIVCAFASFAQSKPHFGLKGGLNIGTMKFSNVSKNNMDPRFGFHLGGTAHIHITDAVAIQPELLYSTEGAKQKVGRGEEVTWKTDYINVPIMLQYMFDNGFRLEAGPQFGLMVSGKSKDQDGIEANESDFFKSANVSLGFGLSYLSYSGVGVSGRYNAGLSNVLEDGYGTGKNNTFQVSLFYMLDKNHKRKSR</sequence>
<dbReference type="OrthoDB" id="947434at2"/>
<name>A0A1M5GE85_9BACT</name>
<keyword evidence="1" id="KW-0732">Signal</keyword>
<protein>
    <submittedName>
        <fullName evidence="3">Outer membrane protein beta-barrel domain-containing protein</fullName>
    </submittedName>
</protein>
<accession>A0A1M5GE85</accession>
<feature type="domain" description="Outer membrane protein beta-barrel" evidence="2">
    <location>
        <begin position="18"/>
        <end position="173"/>
    </location>
</feature>
<dbReference type="RefSeq" id="WP_073046263.1">
    <property type="nucleotide sequence ID" value="NZ_FQUO01000016.1"/>
</dbReference>
<feature type="chain" id="PRO_5012725430" evidence="1">
    <location>
        <begin position="20"/>
        <end position="202"/>
    </location>
</feature>
<reference evidence="3 4" key="1">
    <citation type="submission" date="2016-11" db="EMBL/GenBank/DDBJ databases">
        <authorList>
            <person name="Jaros S."/>
            <person name="Januszkiewicz K."/>
            <person name="Wedrychowicz H."/>
        </authorList>
    </citation>
    <scope>NUCLEOTIDE SEQUENCE [LARGE SCALE GENOMIC DNA]</scope>
    <source>
        <strain evidence="3 4">DSM 26897</strain>
    </source>
</reference>
<dbReference type="InterPro" id="IPR025665">
    <property type="entry name" value="Beta-barrel_OMP_2"/>
</dbReference>
<dbReference type="EMBL" id="FQUO01000016">
    <property type="protein sequence ID" value="SHG02043.1"/>
    <property type="molecule type" value="Genomic_DNA"/>
</dbReference>
<dbReference type="STRING" id="1302690.BUE76_11165"/>
<dbReference type="Proteomes" id="UP000184368">
    <property type="component" value="Unassembled WGS sequence"/>
</dbReference>
<keyword evidence="4" id="KW-1185">Reference proteome</keyword>
<organism evidence="3 4">
    <name type="scientific">Cnuella takakiae</name>
    <dbReference type="NCBI Taxonomy" id="1302690"/>
    <lineage>
        <taxon>Bacteria</taxon>
        <taxon>Pseudomonadati</taxon>
        <taxon>Bacteroidota</taxon>
        <taxon>Chitinophagia</taxon>
        <taxon>Chitinophagales</taxon>
        <taxon>Chitinophagaceae</taxon>
        <taxon>Cnuella</taxon>
    </lineage>
</organism>